<dbReference type="InterPro" id="IPR043472">
    <property type="entry name" value="Macro_dom-like"/>
</dbReference>
<dbReference type="Proteomes" id="UP000244005">
    <property type="component" value="Unassembled WGS sequence"/>
</dbReference>
<dbReference type="SMART" id="SM00506">
    <property type="entry name" value="A1pp"/>
    <property type="match status" value="1"/>
</dbReference>
<evidence type="ECO:0000259" key="1">
    <source>
        <dbReference type="PROSITE" id="PS51154"/>
    </source>
</evidence>
<keyword evidence="3" id="KW-1185">Reference proteome</keyword>
<sequence length="303" mass="32838">MLGPCRAIPFAAFRAYHAVGLFARVGISSSLTAPVVVVGVTGSRSVSAASCCPRLFCPATSYLSDFRTPSLHKLNSWRLAATMHRWAPYFTGSRSMESREDAPAAMKRERGNCFPLSETCKLVLQRGDITKWHVDGQTDAIVNAANPRMLGGGGVDGAIHDNAGPALRKECLTIPEVARNVRCPTGEARITSGCKLKASKVIHTVGPIYPGNKNAEEQLRNAYRNSLALAVQSGVKYIAFPAISCGVYGYPVDEASVIALNAVRENCAGLDELILPGWRKLKTYFLPDNQQDSNKQQIRTLSR</sequence>
<dbReference type="SUPFAM" id="SSF52949">
    <property type="entry name" value="Macro domain-like"/>
    <property type="match status" value="1"/>
</dbReference>
<dbReference type="AlphaFoldDB" id="A0A2R6WGP3"/>
<dbReference type="CDD" id="cd02908">
    <property type="entry name" value="Macro_OAADPr_deacetylase"/>
    <property type="match status" value="1"/>
</dbReference>
<reference evidence="3" key="1">
    <citation type="journal article" date="2017" name="Cell">
        <title>Insights into land plant evolution garnered from the Marchantia polymorpha genome.</title>
        <authorList>
            <person name="Bowman J.L."/>
            <person name="Kohchi T."/>
            <person name="Yamato K.T."/>
            <person name="Jenkins J."/>
            <person name="Shu S."/>
            <person name="Ishizaki K."/>
            <person name="Yamaoka S."/>
            <person name="Nishihama R."/>
            <person name="Nakamura Y."/>
            <person name="Berger F."/>
            <person name="Adam C."/>
            <person name="Aki S.S."/>
            <person name="Althoff F."/>
            <person name="Araki T."/>
            <person name="Arteaga-Vazquez M.A."/>
            <person name="Balasubrmanian S."/>
            <person name="Barry K."/>
            <person name="Bauer D."/>
            <person name="Boehm C.R."/>
            <person name="Briginshaw L."/>
            <person name="Caballero-Perez J."/>
            <person name="Catarino B."/>
            <person name="Chen F."/>
            <person name="Chiyoda S."/>
            <person name="Chovatia M."/>
            <person name="Davies K.M."/>
            <person name="Delmans M."/>
            <person name="Demura T."/>
            <person name="Dierschke T."/>
            <person name="Dolan L."/>
            <person name="Dorantes-Acosta A.E."/>
            <person name="Eklund D.M."/>
            <person name="Florent S.N."/>
            <person name="Flores-Sandoval E."/>
            <person name="Fujiyama A."/>
            <person name="Fukuzawa H."/>
            <person name="Galik B."/>
            <person name="Grimanelli D."/>
            <person name="Grimwood J."/>
            <person name="Grossniklaus U."/>
            <person name="Hamada T."/>
            <person name="Haseloff J."/>
            <person name="Hetherington A.J."/>
            <person name="Higo A."/>
            <person name="Hirakawa Y."/>
            <person name="Hundley H.N."/>
            <person name="Ikeda Y."/>
            <person name="Inoue K."/>
            <person name="Inoue S.I."/>
            <person name="Ishida S."/>
            <person name="Jia Q."/>
            <person name="Kakita M."/>
            <person name="Kanazawa T."/>
            <person name="Kawai Y."/>
            <person name="Kawashima T."/>
            <person name="Kennedy M."/>
            <person name="Kinose K."/>
            <person name="Kinoshita T."/>
            <person name="Kohara Y."/>
            <person name="Koide E."/>
            <person name="Komatsu K."/>
            <person name="Kopischke S."/>
            <person name="Kubo M."/>
            <person name="Kyozuka J."/>
            <person name="Lagercrantz U."/>
            <person name="Lin S.S."/>
            <person name="Lindquist E."/>
            <person name="Lipzen A.M."/>
            <person name="Lu C.W."/>
            <person name="De Luna E."/>
            <person name="Martienssen R.A."/>
            <person name="Minamino N."/>
            <person name="Mizutani M."/>
            <person name="Mizutani M."/>
            <person name="Mochizuki N."/>
            <person name="Monte I."/>
            <person name="Mosher R."/>
            <person name="Nagasaki H."/>
            <person name="Nakagami H."/>
            <person name="Naramoto S."/>
            <person name="Nishitani K."/>
            <person name="Ohtani M."/>
            <person name="Okamoto T."/>
            <person name="Okumura M."/>
            <person name="Phillips J."/>
            <person name="Pollak B."/>
            <person name="Reinders A."/>
            <person name="Rovekamp M."/>
            <person name="Sano R."/>
            <person name="Sawa S."/>
            <person name="Schmid M.W."/>
            <person name="Shirakawa M."/>
            <person name="Solano R."/>
            <person name="Spunde A."/>
            <person name="Suetsugu N."/>
            <person name="Sugano S."/>
            <person name="Sugiyama A."/>
            <person name="Sun R."/>
            <person name="Suzuki Y."/>
            <person name="Takenaka M."/>
            <person name="Takezawa D."/>
            <person name="Tomogane H."/>
            <person name="Tsuzuki M."/>
            <person name="Ueda T."/>
            <person name="Umeda M."/>
            <person name="Ward J.M."/>
            <person name="Watanabe Y."/>
            <person name="Yazaki K."/>
            <person name="Yokoyama R."/>
            <person name="Yoshitake Y."/>
            <person name="Yotsui I."/>
            <person name="Zachgo S."/>
            <person name="Schmutz J."/>
        </authorList>
    </citation>
    <scope>NUCLEOTIDE SEQUENCE [LARGE SCALE GENOMIC DNA]</scope>
    <source>
        <strain evidence="3">Tak-1</strain>
    </source>
</reference>
<organism evidence="2 3">
    <name type="scientific">Marchantia polymorpha</name>
    <name type="common">Common liverwort</name>
    <name type="synonym">Marchantia aquatica</name>
    <dbReference type="NCBI Taxonomy" id="3197"/>
    <lineage>
        <taxon>Eukaryota</taxon>
        <taxon>Viridiplantae</taxon>
        <taxon>Streptophyta</taxon>
        <taxon>Embryophyta</taxon>
        <taxon>Marchantiophyta</taxon>
        <taxon>Marchantiopsida</taxon>
        <taxon>Marchantiidae</taxon>
        <taxon>Marchantiales</taxon>
        <taxon>Marchantiaceae</taxon>
        <taxon>Marchantia</taxon>
    </lineage>
</organism>
<dbReference type="Gene3D" id="3.40.220.10">
    <property type="entry name" value="Leucine Aminopeptidase, subunit E, domain 1"/>
    <property type="match status" value="1"/>
</dbReference>
<dbReference type="PROSITE" id="PS51154">
    <property type="entry name" value="MACRO"/>
    <property type="match status" value="1"/>
</dbReference>
<dbReference type="Pfam" id="PF01661">
    <property type="entry name" value="Macro"/>
    <property type="match status" value="1"/>
</dbReference>
<dbReference type="OrthoDB" id="6133115at2759"/>
<dbReference type="PANTHER" id="PTHR11106:SF27">
    <property type="entry name" value="MACRO DOMAIN-CONTAINING PROTEIN"/>
    <property type="match status" value="1"/>
</dbReference>
<gene>
    <name evidence="2" type="ORF">MARPO_0093s0078</name>
</gene>
<proteinExistence type="predicted"/>
<feature type="domain" description="Macro" evidence="1">
    <location>
        <begin position="109"/>
        <end position="303"/>
    </location>
</feature>
<evidence type="ECO:0000313" key="3">
    <source>
        <dbReference type="Proteomes" id="UP000244005"/>
    </source>
</evidence>
<evidence type="ECO:0000313" key="2">
    <source>
        <dbReference type="EMBL" id="PTQ33011.1"/>
    </source>
</evidence>
<dbReference type="EMBL" id="KZ772765">
    <property type="protein sequence ID" value="PTQ33011.1"/>
    <property type="molecule type" value="Genomic_DNA"/>
</dbReference>
<dbReference type="InterPro" id="IPR002589">
    <property type="entry name" value="Macro_dom"/>
</dbReference>
<protein>
    <recommendedName>
        <fullName evidence="1">Macro domain-containing protein</fullName>
    </recommendedName>
</protein>
<accession>A0A2R6WGP3</accession>
<dbReference type="PANTHER" id="PTHR11106">
    <property type="entry name" value="GANGLIOSIDE INDUCED DIFFERENTIATION ASSOCIATED PROTEIN 2-RELATED"/>
    <property type="match status" value="1"/>
</dbReference>
<dbReference type="Gramene" id="Mp5g11550.1">
    <property type="protein sequence ID" value="Mp5g11550.1.cds"/>
    <property type="gene ID" value="Mp5g11550"/>
</dbReference>
<name>A0A2R6WGP3_MARPO</name>